<evidence type="ECO:0000256" key="1">
    <source>
        <dbReference type="ARBA" id="ARBA00004167"/>
    </source>
</evidence>
<evidence type="ECO:0000256" key="2">
    <source>
        <dbReference type="ARBA" id="ARBA00022692"/>
    </source>
</evidence>
<dbReference type="VEuPathDB" id="FungiDB:ASPGLDRAFT_1500826"/>
<sequence>MSLINSSFPNLKGQALWSDQDNTILYAYGGAGLGTTSVDGGESDVDPPRLTDGAYIDAPDIQAAYWLGGYQSSDTSPLYDDDTKRILVYMGGEVPSIAKGANATLGSDHIQVYDIAQDKWYNRSTTGTVASRTQFCAAVVHDESSSSYQIYGRLAWAINSSAGCYSEPVFLYDALSEVDRTEFDPSLSSYSIPFSTSNDIKESPYPSTWADPALKSLFVSNTSTASTPTPSPSASNSTNKGAIAGGVVGGVAGVAAIVALISLFLFRRRKQSQAAAYQQQTAKEEP</sequence>
<dbReference type="OrthoDB" id="10251809at2759"/>
<accession>A0A1L9VBE8</accession>
<gene>
    <name evidence="6" type="ORF">ASPGLDRAFT_1500826</name>
</gene>
<evidence type="ECO:0000256" key="4">
    <source>
        <dbReference type="ARBA" id="ARBA00023136"/>
    </source>
</evidence>
<dbReference type="PANTHER" id="PTHR15549:SF26">
    <property type="entry name" value="AXIAL BUDDING PATTERN PROTEIN 2-RELATED"/>
    <property type="match status" value="1"/>
</dbReference>
<evidence type="ECO:0008006" key="8">
    <source>
        <dbReference type="Google" id="ProtNLM"/>
    </source>
</evidence>
<reference evidence="7" key="1">
    <citation type="journal article" date="2017" name="Genome Biol.">
        <title>Comparative genomics reveals high biological diversity and specific adaptations in the industrially and medically important fungal genus Aspergillus.</title>
        <authorList>
            <person name="de Vries R.P."/>
            <person name="Riley R."/>
            <person name="Wiebenga A."/>
            <person name="Aguilar-Osorio G."/>
            <person name="Amillis S."/>
            <person name="Uchima C.A."/>
            <person name="Anderluh G."/>
            <person name="Asadollahi M."/>
            <person name="Askin M."/>
            <person name="Barry K."/>
            <person name="Battaglia E."/>
            <person name="Bayram O."/>
            <person name="Benocci T."/>
            <person name="Braus-Stromeyer S.A."/>
            <person name="Caldana C."/>
            <person name="Canovas D."/>
            <person name="Cerqueira G.C."/>
            <person name="Chen F."/>
            <person name="Chen W."/>
            <person name="Choi C."/>
            <person name="Clum A."/>
            <person name="Dos Santos R.A."/>
            <person name="Damasio A.R."/>
            <person name="Diallinas G."/>
            <person name="Emri T."/>
            <person name="Fekete E."/>
            <person name="Flipphi M."/>
            <person name="Freyberg S."/>
            <person name="Gallo A."/>
            <person name="Gournas C."/>
            <person name="Habgood R."/>
            <person name="Hainaut M."/>
            <person name="Harispe M.L."/>
            <person name="Henrissat B."/>
            <person name="Hilden K.S."/>
            <person name="Hope R."/>
            <person name="Hossain A."/>
            <person name="Karabika E."/>
            <person name="Karaffa L."/>
            <person name="Karanyi Z."/>
            <person name="Krasevec N."/>
            <person name="Kuo A."/>
            <person name="Kusch H."/>
            <person name="LaButti K."/>
            <person name="Lagendijk E.L."/>
            <person name="Lapidus A."/>
            <person name="Levasseur A."/>
            <person name="Lindquist E."/>
            <person name="Lipzen A."/>
            <person name="Logrieco A.F."/>
            <person name="MacCabe A."/>
            <person name="Maekelae M.R."/>
            <person name="Malavazi I."/>
            <person name="Melin P."/>
            <person name="Meyer V."/>
            <person name="Mielnichuk N."/>
            <person name="Miskei M."/>
            <person name="Molnar A.P."/>
            <person name="Mule G."/>
            <person name="Ngan C.Y."/>
            <person name="Orejas M."/>
            <person name="Orosz E."/>
            <person name="Ouedraogo J.P."/>
            <person name="Overkamp K.M."/>
            <person name="Park H.-S."/>
            <person name="Perrone G."/>
            <person name="Piumi F."/>
            <person name="Punt P.J."/>
            <person name="Ram A.F."/>
            <person name="Ramon A."/>
            <person name="Rauscher S."/>
            <person name="Record E."/>
            <person name="Riano-Pachon D.M."/>
            <person name="Robert V."/>
            <person name="Roehrig J."/>
            <person name="Ruller R."/>
            <person name="Salamov A."/>
            <person name="Salih N.S."/>
            <person name="Samson R.A."/>
            <person name="Sandor E."/>
            <person name="Sanguinetti M."/>
            <person name="Schuetze T."/>
            <person name="Sepcic K."/>
            <person name="Shelest E."/>
            <person name="Sherlock G."/>
            <person name="Sophianopoulou V."/>
            <person name="Squina F.M."/>
            <person name="Sun H."/>
            <person name="Susca A."/>
            <person name="Todd R.B."/>
            <person name="Tsang A."/>
            <person name="Unkles S.E."/>
            <person name="van de Wiele N."/>
            <person name="van Rossen-Uffink D."/>
            <person name="Oliveira J.V."/>
            <person name="Vesth T.C."/>
            <person name="Visser J."/>
            <person name="Yu J.-H."/>
            <person name="Zhou M."/>
            <person name="Andersen M.R."/>
            <person name="Archer D.B."/>
            <person name="Baker S.E."/>
            <person name="Benoit I."/>
            <person name="Brakhage A.A."/>
            <person name="Braus G.H."/>
            <person name="Fischer R."/>
            <person name="Frisvad J.C."/>
            <person name="Goldman G.H."/>
            <person name="Houbraken J."/>
            <person name="Oakley B."/>
            <person name="Pocsi I."/>
            <person name="Scazzocchio C."/>
            <person name="Seiboth B."/>
            <person name="vanKuyk P.A."/>
            <person name="Wortman J."/>
            <person name="Dyer P.S."/>
            <person name="Grigoriev I.V."/>
        </authorList>
    </citation>
    <scope>NUCLEOTIDE SEQUENCE [LARGE SCALE GENOMIC DNA]</scope>
    <source>
        <strain evidence="7">CBS 516.65</strain>
    </source>
</reference>
<dbReference type="EMBL" id="KV878907">
    <property type="protein sequence ID" value="OJJ81205.1"/>
    <property type="molecule type" value="Genomic_DNA"/>
</dbReference>
<keyword evidence="3 5" id="KW-1133">Transmembrane helix</keyword>
<dbReference type="RefSeq" id="XP_022397903.1">
    <property type="nucleotide sequence ID" value="XM_022542102.1"/>
</dbReference>
<evidence type="ECO:0000256" key="5">
    <source>
        <dbReference type="SAM" id="Phobius"/>
    </source>
</evidence>
<dbReference type="GO" id="GO:0071944">
    <property type="term" value="C:cell periphery"/>
    <property type="evidence" value="ECO:0007669"/>
    <property type="project" value="UniProtKB-ARBA"/>
</dbReference>
<dbReference type="PANTHER" id="PTHR15549">
    <property type="entry name" value="PAIRED IMMUNOGLOBULIN-LIKE TYPE 2 RECEPTOR"/>
    <property type="match status" value="1"/>
</dbReference>
<organism evidence="6 7">
    <name type="scientific">Aspergillus glaucus CBS 516.65</name>
    <dbReference type="NCBI Taxonomy" id="1160497"/>
    <lineage>
        <taxon>Eukaryota</taxon>
        <taxon>Fungi</taxon>
        <taxon>Dikarya</taxon>
        <taxon>Ascomycota</taxon>
        <taxon>Pezizomycotina</taxon>
        <taxon>Eurotiomycetes</taxon>
        <taxon>Eurotiomycetidae</taxon>
        <taxon>Eurotiales</taxon>
        <taxon>Aspergillaceae</taxon>
        <taxon>Aspergillus</taxon>
        <taxon>Aspergillus subgen. Aspergillus</taxon>
    </lineage>
</organism>
<dbReference type="InterPro" id="IPR051694">
    <property type="entry name" value="Immunoregulatory_rcpt-like"/>
</dbReference>
<dbReference type="GO" id="GO:0016020">
    <property type="term" value="C:membrane"/>
    <property type="evidence" value="ECO:0007669"/>
    <property type="project" value="UniProtKB-SubCell"/>
</dbReference>
<dbReference type="Proteomes" id="UP000184300">
    <property type="component" value="Unassembled WGS sequence"/>
</dbReference>
<protein>
    <recommendedName>
        <fullName evidence="8">Kelch repeat protein</fullName>
    </recommendedName>
</protein>
<name>A0A1L9VBE8_ASPGL</name>
<keyword evidence="4 5" id="KW-0472">Membrane</keyword>
<keyword evidence="7" id="KW-1185">Reference proteome</keyword>
<feature type="transmembrane region" description="Helical" evidence="5">
    <location>
        <begin position="242"/>
        <end position="266"/>
    </location>
</feature>
<evidence type="ECO:0000256" key="3">
    <source>
        <dbReference type="ARBA" id="ARBA00022989"/>
    </source>
</evidence>
<dbReference type="AlphaFoldDB" id="A0A1L9VBE8"/>
<evidence type="ECO:0000313" key="7">
    <source>
        <dbReference type="Proteomes" id="UP000184300"/>
    </source>
</evidence>
<dbReference type="Gene3D" id="1.20.5.510">
    <property type="entry name" value="Single helix bin"/>
    <property type="match status" value="1"/>
</dbReference>
<dbReference type="GeneID" id="34458363"/>
<proteinExistence type="predicted"/>
<comment type="subcellular location">
    <subcellularLocation>
        <location evidence="1">Membrane</location>
        <topology evidence="1">Single-pass membrane protein</topology>
    </subcellularLocation>
</comment>
<keyword evidence="2 5" id="KW-0812">Transmembrane</keyword>
<evidence type="ECO:0000313" key="6">
    <source>
        <dbReference type="EMBL" id="OJJ81205.1"/>
    </source>
</evidence>